<dbReference type="PANTHER" id="PTHR35004:SF8">
    <property type="entry name" value="TRANSPOSASE RV3428C-RELATED"/>
    <property type="match status" value="1"/>
</dbReference>
<evidence type="ECO:0000313" key="3">
    <source>
        <dbReference type="EMBL" id="SVB70240.1"/>
    </source>
</evidence>
<dbReference type="EMBL" id="UINC01053569">
    <property type="protein sequence ID" value="SVB70240.1"/>
    <property type="molecule type" value="Genomic_DNA"/>
</dbReference>
<accession>A0A382G4P2</accession>
<protein>
    <recommendedName>
        <fullName evidence="2">Transposase for insertion sequence element IS21-like C-terminal domain-containing protein</fullName>
    </recommendedName>
</protein>
<feature type="domain" description="Transposase for insertion sequence element IS21-like C-terminal" evidence="2">
    <location>
        <begin position="36"/>
        <end position="107"/>
    </location>
</feature>
<gene>
    <name evidence="3" type="ORF">METZ01_LOCUS223094</name>
</gene>
<organism evidence="3">
    <name type="scientific">marine metagenome</name>
    <dbReference type="NCBI Taxonomy" id="408172"/>
    <lineage>
        <taxon>unclassified sequences</taxon>
        <taxon>metagenomes</taxon>
        <taxon>ecological metagenomes</taxon>
    </lineage>
</organism>
<dbReference type="AlphaFoldDB" id="A0A382G4P2"/>
<evidence type="ECO:0000259" key="2">
    <source>
        <dbReference type="Pfam" id="PF22483"/>
    </source>
</evidence>
<reference evidence="3" key="1">
    <citation type="submission" date="2018-05" db="EMBL/GenBank/DDBJ databases">
        <authorList>
            <person name="Lanie J.A."/>
            <person name="Ng W.-L."/>
            <person name="Kazmierczak K.M."/>
            <person name="Andrzejewski T.M."/>
            <person name="Davidsen T.M."/>
            <person name="Wayne K.J."/>
            <person name="Tettelin H."/>
            <person name="Glass J.I."/>
            <person name="Rusch D."/>
            <person name="Podicherti R."/>
            <person name="Tsui H.-C.T."/>
            <person name="Winkler M.E."/>
        </authorList>
    </citation>
    <scope>NUCLEOTIDE SEQUENCE</scope>
</reference>
<sequence length="226" mass="25823">RIKVLMAELNNRPQRLYPGSRREQFELLDKPALMPLPGTMYEYIDSKWAKVGPDYHVLYQKHAYSVPHTLVGNTVTIEASGSVVSIYHHNQLVTQHAKSAKEGGFSTQKEHMPDSHVKQRFSAERLLHWAENIGVGTRGVVQWHIHSRKHPEQAIKSCLAILNLTKQHGAARLEAACQKALLLERPHRSVVMNLLKHHQESIPSTAVEQDEQPVTHHNIRGQHYYQ</sequence>
<dbReference type="PANTHER" id="PTHR35004">
    <property type="entry name" value="TRANSPOSASE RV3428C-RELATED"/>
    <property type="match status" value="1"/>
</dbReference>
<proteinExistence type="predicted"/>
<dbReference type="InterPro" id="IPR054353">
    <property type="entry name" value="IstA-like_C"/>
</dbReference>
<feature type="region of interest" description="Disordered" evidence="1">
    <location>
        <begin position="202"/>
        <end position="226"/>
    </location>
</feature>
<dbReference type="Pfam" id="PF22483">
    <property type="entry name" value="Mu-transpos_C_2"/>
    <property type="match status" value="1"/>
</dbReference>
<feature type="non-terminal residue" evidence="3">
    <location>
        <position position="1"/>
    </location>
</feature>
<name>A0A382G4P2_9ZZZZ</name>
<evidence type="ECO:0000256" key="1">
    <source>
        <dbReference type="SAM" id="MobiDB-lite"/>
    </source>
</evidence>